<keyword evidence="4 6" id="KW-1133">Transmembrane helix</keyword>
<evidence type="ECO:0000256" key="4">
    <source>
        <dbReference type="ARBA" id="ARBA00022989"/>
    </source>
</evidence>
<name>A0A8G2FDL6_ACIRU</name>
<comment type="caution">
    <text evidence="7">The sequence shown here is derived from an EMBL/GenBank/DDBJ whole genome shotgun (WGS) entry which is preliminary data.</text>
</comment>
<reference evidence="7 8" key="1">
    <citation type="submission" date="2017-01" db="EMBL/GenBank/DDBJ databases">
        <authorList>
            <person name="Varghese N."/>
            <person name="Submissions S."/>
        </authorList>
    </citation>
    <scope>NUCLEOTIDE SEQUENCE [LARGE SCALE GENOMIC DNA]</scope>
    <source>
        <strain evidence="7 8">ATCC 35905</strain>
    </source>
</reference>
<feature type="transmembrane region" description="Helical" evidence="6">
    <location>
        <begin position="251"/>
        <end position="280"/>
    </location>
</feature>
<dbReference type="CDD" id="cd06581">
    <property type="entry name" value="TM_PBP1_LivM_like"/>
    <property type="match status" value="1"/>
</dbReference>
<evidence type="ECO:0000256" key="6">
    <source>
        <dbReference type="SAM" id="Phobius"/>
    </source>
</evidence>
<accession>A0A8G2FDL6</accession>
<dbReference type="OrthoDB" id="9034298at2"/>
<feature type="transmembrane region" description="Helical" evidence="6">
    <location>
        <begin position="17"/>
        <end position="34"/>
    </location>
</feature>
<keyword evidence="5 6" id="KW-0472">Membrane</keyword>
<feature type="transmembrane region" description="Helical" evidence="6">
    <location>
        <begin position="163"/>
        <end position="188"/>
    </location>
</feature>
<feature type="transmembrane region" description="Helical" evidence="6">
    <location>
        <begin position="292"/>
        <end position="312"/>
    </location>
</feature>
<dbReference type="GO" id="GO:0005886">
    <property type="term" value="C:plasma membrane"/>
    <property type="evidence" value="ECO:0007669"/>
    <property type="project" value="UniProtKB-SubCell"/>
</dbReference>
<dbReference type="RefSeq" id="WP_035228887.1">
    <property type="nucleotide sequence ID" value="NZ_FTNE01000011.1"/>
</dbReference>
<dbReference type="Pfam" id="PF02653">
    <property type="entry name" value="BPD_transp_2"/>
    <property type="match status" value="1"/>
</dbReference>
<proteinExistence type="predicted"/>
<keyword evidence="2" id="KW-1003">Cell membrane</keyword>
<protein>
    <submittedName>
        <fullName evidence="7">Amino acid/amide ABC transporter membrane protein 2, HAAT family</fullName>
    </submittedName>
</protein>
<feature type="transmembrane region" description="Helical" evidence="6">
    <location>
        <begin position="96"/>
        <end position="115"/>
    </location>
</feature>
<evidence type="ECO:0000313" key="7">
    <source>
        <dbReference type="EMBL" id="SIQ90208.1"/>
    </source>
</evidence>
<feature type="transmembrane region" description="Helical" evidence="6">
    <location>
        <begin position="122"/>
        <end position="143"/>
    </location>
</feature>
<evidence type="ECO:0000256" key="2">
    <source>
        <dbReference type="ARBA" id="ARBA00022475"/>
    </source>
</evidence>
<dbReference type="PANTHER" id="PTHR30482">
    <property type="entry name" value="HIGH-AFFINITY BRANCHED-CHAIN AMINO ACID TRANSPORT SYSTEM PERMEASE"/>
    <property type="match status" value="1"/>
</dbReference>
<keyword evidence="8" id="KW-1185">Reference proteome</keyword>
<comment type="subcellular location">
    <subcellularLocation>
        <location evidence="1">Cell membrane</location>
        <topology evidence="1">Multi-pass membrane protein</topology>
    </subcellularLocation>
</comment>
<dbReference type="EMBL" id="FTNE01000011">
    <property type="protein sequence ID" value="SIQ90208.1"/>
    <property type="molecule type" value="Genomic_DNA"/>
</dbReference>
<dbReference type="GO" id="GO:0015658">
    <property type="term" value="F:branched-chain amino acid transmembrane transporter activity"/>
    <property type="evidence" value="ECO:0007669"/>
    <property type="project" value="InterPro"/>
</dbReference>
<evidence type="ECO:0000256" key="1">
    <source>
        <dbReference type="ARBA" id="ARBA00004651"/>
    </source>
</evidence>
<dbReference type="PANTHER" id="PTHR30482:SF10">
    <property type="entry name" value="HIGH-AFFINITY BRANCHED-CHAIN AMINO ACID TRANSPORT PROTEIN BRAE"/>
    <property type="match status" value="1"/>
</dbReference>
<feature type="transmembrane region" description="Helical" evidence="6">
    <location>
        <begin position="40"/>
        <end position="59"/>
    </location>
</feature>
<gene>
    <name evidence="7" type="ORF">SAMN05421828_11176</name>
</gene>
<dbReference type="AlphaFoldDB" id="A0A8G2FDL6"/>
<evidence type="ECO:0000313" key="8">
    <source>
        <dbReference type="Proteomes" id="UP000186308"/>
    </source>
</evidence>
<evidence type="ECO:0000256" key="5">
    <source>
        <dbReference type="ARBA" id="ARBA00023136"/>
    </source>
</evidence>
<feature type="transmembrane region" description="Helical" evidence="6">
    <location>
        <begin position="219"/>
        <end position="239"/>
    </location>
</feature>
<dbReference type="Proteomes" id="UP000186308">
    <property type="component" value="Unassembled WGS sequence"/>
</dbReference>
<keyword evidence="3 6" id="KW-0812">Transmembrane</keyword>
<sequence>MTGAAAHTIETRRRTQLLVGAGLLVGLIILPVLIPSPYWRGLMVLVLLYAGLSQGWNVLGGYCGQISLGHALYFGLGAYTSTLLFTRLGIPPTIGLFAGGALGGAAALLVGWPCFRLSGHYYAIATLVFGLIGLLLVENWDWVGAAEGITIPFRQQSWIDLQFRIAVLPFDYAMLAYAALAWLVAWLVEGSRWGFYWRAVKDDSIASRSLGVRVFPSKMAAAAISGAITGVGGALYAQYIGFIDPPSTFGLSLSVLIALPAVVGGVGTLWGPLLGAAVLIPVQQISIAKLGGAAGGVDLMIYGGLILVLALVRPQGLISLFGIRGAAGDAVVENG</sequence>
<organism evidence="7 8">
    <name type="scientific">Acidiphilium rubrum</name>
    <dbReference type="NCBI Taxonomy" id="526"/>
    <lineage>
        <taxon>Bacteria</taxon>
        <taxon>Pseudomonadati</taxon>
        <taxon>Pseudomonadota</taxon>
        <taxon>Alphaproteobacteria</taxon>
        <taxon>Acetobacterales</taxon>
        <taxon>Acidocellaceae</taxon>
        <taxon>Acidiphilium</taxon>
    </lineage>
</organism>
<dbReference type="InterPro" id="IPR001851">
    <property type="entry name" value="ABC_transp_permease"/>
</dbReference>
<dbReference type="InterPro" id="IPR043428">
    <property type="entry name" value="LivM-like"/>
</dbReference>
<evidence type="ECO:0000256" key="3">
    <source>
        <dbReference type="ARBA" id="ARBA00022692"/>
    </source>
</evidence>
<feature type="transmembrane region" description="Helical" evidence="6">
    <location>
        <begin position="71"/>
        <end position="90"/>
    </location>
</feature>